<dbReference type="GO" id="GO:0004141">
    <property type="term" value="F:dethiobiotin synthase activity"/>
    <property type="evidence" value="ECO:0007669"/>
    <property type="project" value="InterPro"/>
</dbReference>
<sequence>MTSLFKHLRIHQIFGANTDVGKTILTTALVRASAVKGKNVFYLKPVSTGALEDADDLHVTRYTTQKAANFTGAVQAECLFRFDEPVSPHLAAQIKGEKEGRSRDSMIPSDETFVNAIANRILGYANKQQTTSHMYIETAGGVHSPALSGTTQADCYRPLFLPTILIGDSRLGGISSTISSYESLLLRGYIVDAVLLFQDDYYQNGEYLKPYFMDRGIHMATIAPPPMKLPDSKENFISTDQYYASITRKIDPENETAAQSVSNVVNHLDKCHENRIEELASMPRRSLDTLWWPFVQHGLVNGEKDVNVIDSAYGDFFSVTNKSSLRSRDERWCGPSDETSKVLPQSSSAPSGSLGPPTNILTPQFDGSASWWTQTVGHAHPSLTLAAARASGRYGHVMFPQATHLPALQLAERLVHDGPGKGWASRAFFSDNGSTGMEVALKMGLRAYTTRHAEGGELSTKEAKKKLGVLALKGSYHGDTIGVMDACEEGVYTCEWHDAKGYWLDPPTVSIQDGQVIVTLPPSLSSASSATSHQQKVPSLAWVYSVEERLQTPLARAYAFHITNTLESLKQKGHKFGALVLEPLIMGAGGMIFVDPLYQRVLIDVVRNRSSSKPNSSWSGLPVIFDEVFVGLNRLGITTTSSILGVKPDISVHAKCLTGGLIPLCATLASQSIFEAFLGSNKADALLHGHSYTAHPIGCEVANETLRLMDKLSLSDDWIAAKASWSKEDESESPVWSLWNRDFIVAVSGLPQVKEVMTLGSVLAIKVQDPSGGYTSQSAQNILQSLSWLSQSDDVLSSAPGGAPFNIHYRTLGDVAYFITSLNTRSSVIRSIEDKIWQALSTI</sequence>
<gene>
    <name evidence="5" type="ORF">CPB83DRAFT_857986</name>
</gene>
<dbReference type="Pfam" id="PF00202">
    <property type="entry name" value="Aminotran_3"/>
    <property type="match status" value="2"/>
</dbReference>
<evidence type="ECO:0000313" key="6">
    <source>
        <dbReference type="Proteomes" id="UP000807306"/>
    </source>
</evidence>
<dbReference type="InterPro" id="IPR004472">
    <property type="entry name" value="DTB_synth_BioD"/>
</dbReference>
<dbReference type="Proteomes" id="UP000807306">
    <property type="component" value="Unassembled WGS sequence"/>
</dbReference>
<dbReference type="HAMAP" id="MF_00336">
    <property type="entry name" value="BioD"/>
    <property type="match status" value="1"/>
</dbReference>
<comment type="caution">
    <text evidence="5">The sequence shown here is derived from an EMBL/GenBank/DDBJ whole genome shotgun (WGS) entry which is preliminary data.</text>
</comment>
<dbReference type="InterPro" id="IPR015421">
    <property type="entry name" value="PyrdxlP-dep_Trfase_major"/>
</dbReference>
<proteinExistence type="inferred from homology"/>
<dbReference type="PANTHER" id="PTHR42684">
    <property type="entry name" value="ADENOSYLMETHIONINE-8-AMINO-7-OXONONANOATE AMINOTRANSFERASE"/>
    <property type="match status" value="1"/>
</dbReference>
<dbReference type="PROSITE" id="PS00600">
    <property type="entry name" value="AA_TRANSFER_CLASS_3"/>
    <property type="match status" value="1"/>
</dbReference>
<keyword evidence="3 5" id="KW-0808">Transferase</keyword>
<reference evidence="5" key="1">
    <citation type="submission" date="2020-11" db="EMBL/GenBank/DDBJ databases">
        <authorList>
            <consortium name="DOE Joint Genome Institute"/>
            <person name="Ahrendt S."/>
            <person name="Riley R."/>
            <person name="Andreopoulos W."/>
            <person name="Labutti K."/>
            <person name="Pangilinan J."/>
            <person name="Ruiz-Duenas F.J."/>
            <person name="Barrasa J.M."/>
            <person name="Sanchez-Garcia M."/>
            <person name="Camarero S."/>
            <person name="Miyauchi S."/>
            <person name="Serrano A."/>
            <person name="Linde D."/>
            <person name="Babiker R."/>
            <person name="Drula E."/>
            <person name="Ayuso-Fernandez I."/>
            <person name="Pacheco R."/>
            <person name="Padilla G."/>
            <person name="Ferreira P."/>
            <person name="Barriuso J."/>
            <person name="Kellner H."/>
            <person name="Castanera R."/>
            <person name="Alfaro M."/>
            <person name="Ramirez L."/>
            <person name="Pisabarro A.G."/>
            <person name="Kuo A."/>
            <person name="Tritt A."/>
            <person name="Lipzen A."/>
            <person name="He G."/>
            <person name="Yan M."/>
            <person name="Ng V."/>
            <person name="Cullen D."/>
            <person name="Martin F."/>
            <person name="Rosso M.-N."/>
            <person name="Henrissat B."/>
            <person name="Hibbett D."/>
            <person name="Martinez A.T."/>
            <person name="Grigoriev I.V."/>
        </authorList>
    </citation>
    <scope>NUCLEOTIDE SEQUENCE</scope>
    <source>
        <strain evidence="5">CBS 506.95</strain>
    </source>
</reference>
<dbReference type="SUPFAM" id="SSF53383">
    <property type="entry name" value="PLP-dependent transferases"/>
    <property type="match status" value="1"/>
</dbReference>
<dbReference type="Gene3D" id="3.40.50.300">
    <property type="entry name" value="P-loop containing nucleotide triphosphate hydrolases"/>
    <property type="match status" value="1"/>
</dbReference>
<accession>A0A9P6JN12</accession>
<protein>
    <submittedName>
        <fullName evidence="5">Pyridoxal phosphate-dependent transferase</fullName>
    </submittedName>
</protein>
<feature type="compositionally biased region" description="Low complexity" evidence="4">
    <location>
        <begin position="343"/>
        <end position="357"/>
    </location>
</feature>
<evidence type="ECO:0000256" key="3">
    <source>
        <dbReference type="ARBA" id="ARBA00022679"/>
    </source>
</evidence>
<dbReference type="EMBL" id="MU157872">
    <property type="protein sequence ID" value="KAF9526368.1"/>
    <property type="molecule type" value="Genomic_DNA"/>
</dbReference>
<dbReference type="Pfam" id="PF13500">
    <property type="entry name" value="AAA_26"/>
    <property type="match status" value="1"/>
</dbReference>
<dbReference type="SUPFAM" id="SSF52540">
    <property type="entry name" value="P-loop containing nucleoside triphosphate hydrolases"/>
    <property type="match status" value="1"/>
</dbReference>
<keyword evidence="6" id="KW-1185">Reference proteome</keyword>
<dbReference type="AlphaFoldDB" id="A0A9P6JN12"/>
<evidence type="ECO:0000313" key="5">
    <source>
        <dbReference type="EMBL" id="KAF9526368.1"/>
    </source>
</evidence>
<dbReference type="PANTHER" id="PTHR42684:SF3">
    <property type="entry name" value="ADENOSYLMETHIONINE-8-AMINO-7-OXONONANOATE AMINOTRANSFERASE"/>
    <property type="match status" value="1"/>
</dbReference>
<dbReference type="InterPro" id="IPR005814">
    <property type="entry name" value="Aminotrans_3"/>
</dbReference>
<dbReference type="InterPro" id="IPR015424">
    <property type="entry name" value="PyrdxlP-dep_Trfase"/>
</dbReference>
<evidence type="ECO:0000256" key="1">
    <source>
        <dbReference type="ARBA" id="ARBA00004173"/>
    </source>
</evidence>
<dbReference type="CDD" id="cd03109">
    <property type="entry name" value="DTBS"/>
    <property type="match status" value="1"/>
</dbReference>
<dbReference type="GO" id="GO:0005739">
    <property type="term" value="C:mitochondrion"/>
    <property type="evidence" value="ECO:0007669"/>
    <property type="project" value="UniProtKB-SubCell"/>
</dbReference>
<feature type="region of interest" description="Disordered" evidence="4">
    <location>
        <begin position="328"/>
        <end position="359"/>
    </location>
</feature>
<dbReference type="GO" id="GO:0005524">
    <property type="term" value="F:ATP binding"/>
    <property type="evidence" value="ECO:0007669"/>
    <property type="project" value="InterPro"/>
</dbReference>
<organism evidence="5 6">
    <name type="scientific">Crepidotus variabilis</name>
    <dbReference type="NCBI Taxonomy" id="179855"/>
    <lineage>
        <taxon>Eukaryota</taxon>
        <taxon>Fungi</taxon>
        <taxon>Dikarya</taxon>
        <taxon>Basidiomycota</taxon>
        <taxon>Agaricomycotina</taxon>
        <taxon>Agaricomycetes</taxon>
        <taxon>Agaricomycetidae</taxon>
        <taxon>Agaricales</taxon>
        <taxon>Agaricineae</taxon>
        <taxon>Crepidotaceae</taxon>
        <taxon>Crepidotus</taxon>
    </lineage>
</organism>
<dbReference type="Gene3D" id="3.40.640.10">
    <property type="entry name" value="Type I PLP-dependent aspartate aminotransferase-like (Major domain)"/>
    <property type="match status" value="1"/>
</dbReference>
<dbReference type="GO" id="GO:0009102">
    <property type="term" value="P:biotin biosynthetic process"/>
    <property type="evidence" value="ECO:0007669"/>
    <property type="project" value="InterPro"/>
</dbReference>
<dbReference type="OrthoDB" id="425114at2759"/>
<dbReference type="GO" id="GO:0030170">
    <property type="term" value="F:pyridoxal phosphate binding"/>
    <property type="evidence" value="ECO:0007669"/>
    <property type="project" value="InterPro"/>
</dbReference>
<dbReference type="GO" id="GO:0004015">
    <property type="term" value="F:adenosylmethionine-8-amino-7-oxononanoate transaminase activity"/>
    <property type="evidence" value="ECO:0007669"/>
    <property type="project" value="TreeGrafter"/>
</dbReference>
<name>A0A9P6JN12_9AGAR</name>
<comment type="subcellular location">
    <subcellularLocation>
        <location evidence="1">Mitochondrion</location>
    </subcellularLocation>
</comment>
<evidence type="ECO:0000256" key="2">
    <source>
        <dbReference type="ARBA" id="ARBA00022576"/>
    </source>
</evidence>
<evidence type="ECO:0000256" key="4">
    <source>
        <dbReference type="SAM" id="MobiDB-lite"/>
    </source>
</evidence>
<dbReference type="GO" id="GO:0000287">
    <property type="term" value="F:magnesium ion binding"/>
    <property type="evidence" value="ECO:0007669"/>
    <property type="project" value="InterPro"/>
</dbReference>
<dbReference type="InterPro" id="IPR027417">
    <property type="entry name" value="P-loop_NTPase"/>
</dbReference>
<keyword evidence="2" id="KW-0032">Aminotransferase</keyword>
<dbReference type="InterPro" id="IPR049704">
    <property type="entry name" value="Aminotrans_3_PPA_site"/>
</dbReference>